<organism evidence="1 2">
    <name type="scientific">Candidatus Enterococcus willemsii</name>
    <dbReference type="NCBI Taxonomy" id="1857215"/>
    <lineage>
        <taxon>Bacteria</taxon>
        <taxon>Bacillati</taxon>
        <taxon>Bacillota</taxon>
        <taxon>Bacilli</taxon>
        <taxon>Lactobacillales</taxon>
        <taxon>Enterococcaceae</taxon>
        <taxon>Enterococcus</taxon>
    </lineage>
</organism>
<evidence type="ECO:0000313" key="2">
    <source>
        <dbReference type="Proteomes" id="UP000782705"/>
    </source>
</evidence>
<accession>A0ABQ6Z186</accession>
<gene>
    <name evidence="1" type="ORF">BAU17_10445</name>
</gene>
<keyword evidence="2" id="KW-1185">Reference proteome</keyword>
<reference evidence="1 2" key="1">
    <citation type="submission" date="2016-06" db="EMBL/GenBank/DDBJ databases">
        <title>Four novel species of enterococci isolated from chicken manure.</title>
        <authorList>
            <person name="Van Tyne D."/>
        </authorList>
    </citation>
    <scope>NUCLEOTIDE SEQUENCE [LARGE SCALE GENOMIC DNA]</scope>
    <source>
        <strain evidence="1 2">CU12B</strain>
    </source>
</reference>
<evidence type="ECO:0000313" key="1">
    <source>
        <dbReference type="EMBL" id="KAF1304612.1"/>
    </source>
</evidence>
<comment type="caution">
    <text evidence="1">The sequence shown here is derived from an EMBL/GenBank/DDBJ whole genome shotgun (WGS) entry which is preliminary data.</text>
</comment>
<dbReference type="Proteomes" id="UP000782705">
    <property type="component" value="Unassembled WGS sequence"/>
</dbReference>
<proteinExistence type="predicted"/>
<protein>
    <submittedName>
        <fullName evidence="1">Uncharacterized protein</fullName>
    </submittedName>
</protein>
<sequence length="98" mass="11616">MYEQFNEMHLQVMELPVEFVEDKPVYAGFLRELPFITGEGNSRKAMYRTLMEKYQEYVESQETEESTEEMTSSLLSVDQLLKYYDGEVFDGFEIDLDN</sequence>
<dbReference type="RefSeq" id="WP_161901641.1">
    <property type="nucleotide sequence ID" value="NZ_MAEL01000031.1"/>
</dbReference>
<dbReference type="EMBL" id="MAEL01000031">
    <property type="protein sequence ID" value="KAF1304612.1"/>
    <property type="molecule type" value="Genomic_DNA"/>
</dbReference>
<name>A0ABQ6Z186_9ENTE</name>